<evidence type="ECO:0000256" key="2">
    <source>
        <dbReference type="ARBA" id="ARBA00009810"/>
    </source>
</evidence>
<evidence type="ECO:0000256" key="9">
    <source>
        <dbReference type="ARBA" id="ARBA00023077"/>
    </source>
</evidence>
<evidence type="ECO:0000256" key="3">
    <source>
        <dbReference type="ARBA" id="ARBA00022448"/>
    </source>
</evidence>
<name>A0AAU7XWV0_9PSED</name>
<protein>
    <submittedName>
        <fullName evidence="17">TonB-dependent hemoglobin/transferrin/lactoferrin family receptor</fullName>
    </submittedName>
</protein>
<evidence type="ECO:0000256" key="13">
    <source>
        <dbReference type="PROSITE-ProRule" id="PRU10144"/>
    </source>
</evidence>
<evidence type="ECO:0000259" key="16">
    <source>
        <dbReference type="SMART" id="SM00965"/>
    </source>
</evidence>
<keyword evidence="6 12" id="KW-0812">Transmembrane</keyword>
<evidence type="ECO:0000256" key="12">
    <source>
        <dbReference type="PROSITE-ProRule" id="PRU01360"/>
    </source>
</evidence>
<dbReference type="PANTHER" id="PTHR30442">
    <property type="entry name" value="IRON III DICITRATE TRANSPORT PROTEIN FECA"/>
    <property type="match status" value="1"/>
</dbReference>
<feature type="short sequence motif" description="TonB C-terminal box" evidence="13">
    <location>
        <begin position="811"/>
        <end position="828"/>
    </location>
</feature>
<dbReference type="InterPro" id="IPR036942">
    <property type="entry name" value="Beta-barrel_TonB_sf"/>
</dbReference>
<feature type="signal peptide" evidence="15">
    <location>
        <begin position="1"/>
        <end position="30"/>
    </location>
</feature>
<evidence type="ECO:0000256" key="11">
    <source>
        <dbReference type="ARBA" id="ARBA00023237"/>
    </source>
</evidence>
<dbReference type="Pfam" id="PF07715">
    <property type="entry name" value="Plug"/>
    <property type="match status" value="1"/>
</dbReference>
<dbReference type="EMBL" id="CP158373">
    <property type="protein sequence ID" value="XBY62475.1"/>
    <property type="molecule type" value="Genomic_DNA"/>
</dbReference>
<dbReference type="RefSeq" id="WP_350446655.1">
    <property type="nucleotide sequence ID" value="NZ_CP158373.1"/>
</dbReference>
<feature type="domain" description="Secretin/TonB short N-terminal" evidence="16">
    <location>
        <begin position="55"/>
        <end position="105"/>
    </location>
</feature>
<dbReference type="PANTHER" id="PTHR30442:SF0">
    <property type="entry name" value="FE(3+) DICITRATE TRANSPORT PROTEIN FECA"/>
    <property type="match status" value="1"/>
</dbReference>
<keyword evidence="10 12" id="KW-0472">Membrane</keyword>
<keyword evidence="7 15" id="KW-0732">Signal</keyword>
<feature type="chain" id="PRO_5043593968" evidence="15">
    <location>
        <begin position="31"/>
        <end position="828"/>
    </location>
</feature>
<evidence type="ECO:0000313" key="17">
    <source>
        <dbReference type="EMBL" id="XBY62475.1"/>
    </source>
</evidence>
<dbReference type="AlphaFoldDB" id="A0AAU7XWV0"/>
<keyword evidence="9 14" id="KW-0798">TonB box</keyword>
<evidence type="ECO:0000256" key="7">
    <source>
        <dbReference type="ARBA" id="ARBA00022729"/>
    </source>
</evidence>
<dbReference type="SMART" id="SM00965">
    <property type="entry name" value="STN"/>
    <property type="match status" value="1"/>
</dbReference>
<dbReference type="PROSITE" id="PS01156">
    <property type="entry name" value="TONB_DEPENDENT_REC_2"/>
    <property type="match status" value="1"/>
</dbReference>
<dbReference type="InterPro" id="IPR037066">
    <property type="entry name" value="Plug_dom_sf"/>
</dbReference>
<dbReference type="InterPro" id="IPR039426">
    <property type="entry name" value="TonB-dep_rcpt-like"/>
</dbReference>
<dbReference type="NCBIfam" id="TIGR01785">
    <property type="entry name" value="TonB-hemin"/>
    <property type="match status" value="1"/>
</dbReference>
<dbReference type="InterPro" id="IPR000531">
    <property type="entry name" value="Beta-barrel_TonB"/>
</dbReference>
<dbReference type="InterPro" id="IPR012910">
    <property type="entry name" value="Plug_dom"/>
</dbReference>
<dbReference type="FunFam" id="2.40.170.20:FF:000014">
    <property type="entry name" value="TonB-dependent haem/haemoglobin receptor"/>
    <property type="match status" value="1"/>
</dbReference>
<dbReference type="SUPFAM" id="SSF56935">
    <property type="entry name" value="Porins"/>
    <property type="match status" value="1"/>
</dbReference>
<comment type="similarity">
    <text evidence="2 12 14">Belongs to the TonB-dependent receptor family.</text>
</comment>
<evidence type="ECO:0000256" key="10">
    <source>
        <dbReference type="ARBA" id="ARBA00023136"/>
    </source>
</evidence>
<dbReference type="Gene3D" id="3.55.50.30">
    <property type="match status" value="1"/>
</dbReference>
<dbReference type="GO" id="GO:0033214">
    <property type="term" value="P:siderophore-iron import into cell"/>
    <property type="evidence" value="ECO:0007669"/>
    <property type="project" value="TreeGrafter"/>
</dbReference>
<keyword evidence="5" id="KW-0406">Ion transport</keyword>
<dbReference type="Gene3D" id="2.170.130.10">
    <property type="entry name" value="TonB-dependent receptor, plug domain"/>
    <property type="match status" value="1"/>
</dbReference>
<evidence type="ECO:0000256" key="1">
    <source>
        <dbReference type="ARBA" id="ARBA00004571"/>
    </source>
</evidence>
<dbReference type="CDD" id="cd01347">
    <property type="entry name" value="ligand_gated_channel"/>
    <property type="match status" value="1"/>
</dbReference>
<keyword evidence="3 12" id="KW-0813">Transport</keyword>
<dbReference type="Pfam" id="PF07660">
    <property type="entry name" value="STN"/>
    <property type="match status" value="1"/>
</dbReference>
<gene>
    <name evidence="17" type="ORF">ABS648_21315</name>
</gene>
<accession>A0AAU7XWV0</accession>
<dbReference type="InterPro" id="IPR011662">
    <property type="entry name" value="Secretin/TonB_short_N"/>
</dbReference>
<evidence type="ECO:0000256" key="15">
    <source>
        <dbReference type="SAM" id="SignalP"/>
    </source>
</evidence>
<organism evidence="17">
    <name type="scientific">Pseudomonas solani</name>
    <dbReference type="NCBI Taxonomy" id="2731552"/>
    <lineage>
        <taxon>Bacteria</taxon>
        <taxon>Pseudomonadati</taxon>
        <taxon>Pseudomonadota</taxon>
        <taxon>Gammaproteobacteria</taxon>
        <taxon>Pseudomonadales</taxon>
        <taxon>Pseudomonadaceae</taxon>
        <taxon>Pseudomonas</taxon>
    </lineage>
</organism>
<evidence type="ECO:0000256" key="8">
    <source>
        <dbReference type="ARBA" id="ARBA00023004"/>
    </source>
</evidence>
<dbReference type="Gene3D" id="2.40.170.20">
    <property type="entry name" value="TonB-dependent receptor, beta-barrel domain"/>
    <property type="match status" value="1"/>
</dbReference>
<reference evidence="17" key="1">
    <citation type="submission" date="2023-08" db="EMBL/GenBank/DDBJ databases">
        <title>Increased levels of nutrients transform a symbiont into a lethal pathobiont.</title>
        <authorList>
            <person name="Lachnit T."/>
            <person name="Ulrich L."/>
            <person name="Willmer F.M."/>
            <person name="Hasenbein T."/>
            <person name="Steiner L.X."/>
            <person name="Wolters M."/>
            <person name="Herbst E.M."/>
            <person name="Deines P."/>
        </authorList>
    </citation>
    <scope>NUCLEOTIDE SEQUENCE</scope>
    <source>
        <strain evidence="17">T3</strain>
    </source>
</reference>
<keyword evidence="4 12" id="KW-1134">Transmembrane beta strand</keyword>
<proteinExistence type="inferred from homology"/>
<keyword evidence="17" id="KW-0675">Receptor</keyword>
<dbReference type="InterPro" id="IPR010917">
    <property type="entry name" value="TonB_rcpt_CS"/>
</dbReference>
<dbReference type="PROSITE" id="PS52016">
    <property type="entry name" value="TONB_DEPENDENT_REC_3"/>
    <property type="match status" value="1"/>
</dbReference>
<keyword evidence="11 12" id="KW-0998">Cell outer membrane</keyword>
<dbReference type="GO" id="GO:0009279">
    <property type="term" value="C:cell outer membrane"/>
    <property type="evidence" value="ECO:0007669"/>
    <property type="project" value="UniProtKB-SubCell"/>
</dbReference>
<dbReference type="InterPro" id="IPR011276">
    <property type="entry name" value="TonB_haem/Hb_rcpt"/>
</dbReference>
<evidence type="ECO:0000256" key="5">
    <source>
        <dbReference type="ARBA" id="ARBA00022496"/>
    </source>
</evidence>
<evidence type="ECO:0000256" key="14">
    <source>
        <dbReference type="RuleBase" id="RU003357"/>
    </source>
</evidence>
<comment type="subcellular location">
    <subcellularLocation>
        <location evidence="1 12">Cell outer membrane</location>
        <topology evidence="1 12">Multi-pass membrane protein</topology>
    </subcellularLocation>
</comment>
<keyword evidence="8" id="KW-0408">Iron</keyword>
<evidence type="ECO:0000256" key="4">
    <source>
        <dbReference type="ARBA" id="ARBA00022452"/>
    </source>
</evidence>
<evidence type="ECO:0000256" key="6">
    <source>
        <dbReference type="ARBA" id="ARBA00022692"/>
    </source>
</evidence>
<dbReference type="InterPro" id="IPR010949">
    <property type="entry name" value="TonB_Hb/transfer/lactofer_rcpt"/>
</dbReference>
<dbReference type="Pfam" id="PF00593">
    <property type="entry name" value="TonB_dep_Rec_b-barrel"/>
    <property type="match status" value="1"/>
</dbReference>
<dbReference type="NCBIfam" id="TIGR01786">
    <property type="entry name" value="TonB-hemlactrns"/>
    <property type="match status" value="1"/>
</dbReference>
<sequence>MNTRSTRFALRRLVAGGALATLLLSSSALAQDHDFNLPAQSMASALTALAQQSQLQILFDESQLRDLRAPALAGRYSARSALEHLLVGSGLELVEAGDGFVIRRVASAGHAAADDNVLELGSTNIMGSAIDSSSVGRSVLTQEDINRKQADNIAELLDTLPGVSSSGSPRPGGQTLNIWGMGDVEDVKVILDGAPKGFEKYRQGSVFIEPELIKNVEVDKGPHSTLYGNGGFGGVIKVDTKDPADLLQEGENVGAFLKYGYHTNDRQEIYSGAVYGQTTDKMLDGLLFLTGRDGDNIKRPDGTRFVYSENSLDAFLFKSNFRPNDEHVFTLSAMQSGSEAWEPFAAKRDEMAAPTAAEIARYGLDGAWKRKLVNRDQDDENYSLKWNYTPLDNPLVNVTASYAYSKTDQHDKRPANASAGFASSLGNESWVNYTDRLAELKNESRFDTGLLSHVATVGVQWHGHDRDTLMKDLSKLTDRTYNYGLYQPYYMPAGEQETRSGYLQDAITIGSVTITPALRYDHVYSRGEPSLAPRYNSSDPAVGHDYSSVTYSGWSPRLGLFWTATDNLAFFADYSKTWRAPLIDELYEVQSAASSVPATSRNLDPERITGVRLGSIFNFDKLLVDSDNLQIRTTLFRNRGKDEIFKRTGVYCLASVTGGNSACPGPLANNRNLPGYTIEGVEVESFYDSSRIFGSLSVSYIRGKRDASPRNPWGPETWLSDIPPRKAVATLGVKVPEIDMAMGWTGNFVRKQDRSPTDDDPLASGWSLPETQGYALHGLFATWQPKYIKGFEARLAVDNLFNREYYPYLGESVSGVGRNIKFSVSQFF</sequence>
<keyword evidence="5" id="KW-0410">Iron transport</keyword>
<dbReference type="GO" id="GO:0015232">
    <property type="term" value="F:heme transmembrane transporter activity"/>
    <property type="evidence" value="ECO:0007669"/>
    <property type="project" value="InterPro"/>
</dbReference>